<dbReference type="EMBL" id="CP117880">
    <property type="protein sequence ID" value="WDF66852.1"/>
    <property type="molecule type" value="Genomic_DNA"/>
</dbReference>
<evidence type="ECO:0000313" key="2">
    <source>
        <dbReference type="Proteomes" id="UP001221558"/>
    </source>
</evidence>
<gene>
    <name evidence="1" type="ORF">PQ465_11100</name>
</gene>
<accession>A0ABY7WEI6</accession>
<keyword evidence="2" id="KW-1185">Reference proteome</keyword>
<evidence type="ECO:0000313" key="1">
    <source>
        <dbReference type="EMBL" id="WDF66852.1"/>
    </source>
</evidence>
<dbReference type="Proteomes" id="UP001221558">
    <property type="component" value="Chromosome"/>
</dbReference>
<protein>
    <submittedName>
        <fullName evidence="1">Uncharacterized protein</fullName>
    </submittedName>
</protein>
<organism evidence="1 2">
    <name type="scientific">Sphingobacterium oryzagri</name>
    <dbReference type="NCBI Taxonomy" id="3025669"/>
    <lineage>
        <taxon>Bacteria</taxon>
        <taxon>Pseudomonadati</taxon>
        <taxon>Bacteroidota</taxon>
        <taxon>Sphingobacteriia</taxon>
        <taxon>Sphingobacteriales</taxon>
        <taxon>Sphingobacteriaceae</taxon>
        <taxon>Sphingobacterium</taxon>
    </lineage>
</organism>
<proteinExistence type="predicted"/>
<sequence length="88" mass="9533">MSAHKFSKEDFDELDGVFVYATSSDDMGTVSVYELIDAENIIYQEVSIIDSALLAGVLTLIANKPFDGQAVITPEEASVSEVFQQPNG</sequence>
<reference evidence="1 2" key="1">
    <citation type="submission" date="2023-02" db="EMBL/GenBank/DDBJ databases">
        <title>Genome sequence of Sphingobacterium sp. KACC 22765.</title>
        <authorList>
            <person name="Kim S."/>
            <person name="Heo J."/>
            <person name="Kwon S.-W."/>
        </authorList>
    </citation>
    <scope>NUCLEOTIDE SEQUENCE [LARGE SCALE GENOMIC DNA]</scope>
    <source>
        <strain evidence="1 2">KACC 22765</strain>
    </source>
</reference>
<name>A0ABY7WEI6_9SPHI</name>
<dbReference type="RefSeq" id="WP_274265592.1">
    <property type="nucleotide sequence ID" value="NZ_CP117880.1"/>
</dbReference>